<accession>A0A2H4VE33</accession>
<dbReference type="InterPro" id="IPR027417">
    <property type="entry name" value="P-loop_NTPase"/>
</dbReference>
<gene>
    <name evidence="2" type="ORF">BK007_10105</name>
</gene>
<dbReference type="OrthoDB" id="25344at2157"/>
<dbReference type="SUPFAM" id="SSF52540">
    <property type="entry name" value="P-loop containing nucleoside triphosphate hydrolases"/>
    <property type="match status" value="1"/>
</dbReference>
<dbReference type="RefSeq" id="WP_100906310.1">
    <property type="nucleotide sequence ID" value="NZ_CP017766.1"/>
</dbReference>
<sequence length="800" mass="90836">MRIQELEICNFRGIKELKLQPNGKNFLISGPNGSGKSAIVDAVDFLLTGDVSRMKGPGTKDIKLKEHAPHVTSDLKDCWVKAVVDISGIDEPVKIKREMSKPKSLISNEEYVDFLKPVQELASRGQHVLTWREILNFVTADANRRGKQIQNLLKINEVDLTRQRLVKVRNNLRNEFKNSEGNLKTSQSHINSTVGIDSFDETVVLNFVNENREILGGEALTVLDSAQLKNDIQSPDIYSDNSINLELLEKDLENLPDADFLDELGFLQSEFKDLHNKIRSDETQPQDRLLLTELGLKLTGDVCPLCDTPWDSDELESHLSQKLDNLTETKKDLERIEELSGEISHQVKDKLTSMGEVLKASKMLGLDTESHHLTVWEENLLRIDKARESGDYDGEVLTEARDLAEIGNRIFTLAEKCYGTTSPEQTAWDKLSRLEENLKYYEENLIKREDAEYALLNAEALLDAFIESRDQILDALYTEIKDSFVELYRQLHGSDEEDFDAFLASSGAGVDFKVNFHGQGNHPPHALHSEGHQDSMGICLYLALAERLTKGYIDLIVLDDVMMSVDAPHRRQICHLLADFFKGKQFFITTHDQTWARQLRLEGVVSSRGVVELFDWQIDSGPRVNSQSDMWDAIEKDLTRNDVPAAAHKLRRGSEEYFRTVCNSLGAKVKFRDNGQYTLGDLLPEAISRYRTLINTAKDSANSWNKQEEVQMLVEIEKNSKEIFNRTNAENWAVNANVHYNKWTDFNLNDFKPVVSAFSDLFSVFVCDDCGTMLHLSLDGNKEEAVRCKCGSVNWNLNKN</sequence>
<dbReference type="AlphaFoldDB" id="A0A2H4VE33"/>
<evidence type="ECO:0000259" key="1">
    <source>
        <dbReference type="Pfam" id="PF02463"/>
    </source>
</evidence>
<protein>
    <submittedName>
        <fullName evidence="2">Chromosome segregation protein SMC</fullName>
    </submittedName>
</protein>
<dbReference type="GO" id="GO:0006302">
    <property type="term" value="P:double-strand break repair"/>
    <property type="evidence" value="ECO:0007669"/>
    <property type="project" value="TreeGrafter"/>
</dbReference>
<reference evidence="2 3" key="1">
    <citation type="submission" date="2016-10" db="EMBL/GenBank/DDBJ databases">
        <title>Comparative genomics between deep and shallow subseafloor isolates.</title>
        <authorList>
            <person name="Ishii S."/>
            <person name="Miller J.R."/>
            <person name="Sutton G."/>
            <person name="Suzuki S."/>
            <person name="Methe B."/>
            <person name="Inagaki F."/>
            <person name="Imachi H."/>
        </authorList>
    </citation>
    <scope>NUCLEOTIDE SEQUENCE [LARGE SCALE GENOMIC DNA]</scope>
    <source>
        <strain evidence="2 3">MO-MB1</strain>
    </source>
</reference>
<evidence type="ECO:0000313" key="2">
    <source>
        <dbReference type="EMBL" id="AUB56331.1"/>
    </source>
</evidence>
<dbReference type="Gene3D" id="3.40.50.300">
    <property type="entry name" value="P-loop containing nucleotide triphosphate hydrolases"/>
    <property type="match status" value="2"/>
</dbReference>
<dbReference type="InterPro" id="IPR003395">
    <property type="entry name" value="RecF/RecN/SMC_N"/>
</dbReference>
<dbReference type="PANTHER" id="PTHR32182">
    <property type="entry name" value="DNA REPLICATION AND REPAIR PROTEIN RECF"/>
    <property type="match status" value="1"/>
</dbReference>
<feature type="domain" description="RecF/RecN/SMC N-terminal" evidence="1">
    <location>
        <begin position="3"/>
        <end position="598"/>
    </location>
</feature>
<dbReference type="PANTHER" id="PTHR32182:SF0">
    <property type="entry name" value="DNA REPLICATION AND REPAIR PROTEIN RECF"/>
    <property type="match status" value="1"/>
</dbReference>
<dbReference type="GO" id="GO:0000731">
    <property type="term" value="P:DNA synthesis involved in DNA repair"/>
    <property type="evidence" value="ECO:0007669"/>
    <property type="project" value="TreeGrafter"/>
</dbReference>
<proteinExistence type="predicted"/>
<dbReference type="GeneID" id="35121959"/>
<dbReference type="SUPFAM" id="SSF75712">
    <property type="entry name" value="Rad50 coiled-coil Zn hook"/>
    <property type="match status" value="1"/>
</dbReference>
<dbReference type="Pfam" id="PF02463">
    <property type="entry name" value="SMC_N"/>
    <property type="match status" value="1"/>
</dbReference>
<evidence type="ECO:0000313" key="3">
    <source>
        <dbReference type="Proteomes" id="UP000232806"/>
    </source>
</evidence>
<organism evidence="2 3">
    <name type="scientific">Methanobacterium subterraneum</name>
    <dbReference type="NCBI Taxonomy" id="59277"/>
    <lineage>
        <taxon>Archaea</taxon>
        <taxon>Methanobacteriati</taxon>
        <taxon>Methanobacteriota</taxon>
        <taxon>Methanomada group</taxon>
        <taxon>Methanobacteria</taxon>
        <taxon>Methanobacteriales</taxon>
        <taxon>Methanobacteriaceae</taxon>
        <taxon>Methanobacterium</taxon>
    </lineage>
</organism>
<name>A0A2H4VE33_9EURY</name>
<dbReference type="Proteomes" id="UP000232806">
    <property type="component" value="Chromosome"/>
</dbReference>
<dbReference type="EMBL" id="CP017766">
    <property type="protein sequence ID" value="AUB56331.1"/>
    <property type="molecule type" value="Genomic_DNA"/>
</dbReference>